<evidence type="ECO:0000256" key="1">
    <source>
        <dbReference type="SAM" id="Phobius"/>
    </source>
</evidence>
<protein>
    <submittedName>
        <fullName evidence="2">Uncharacterized protein</fullName>
    </submittedName>
</protein>
<dbReference type="Proteomes" id="UP000221580">
    <property type="component" value="Unassembled WGS sequence"/>
</dbReference>
<organism evidence="2 3">
    <name type="scientific">Pseudomonas poae</name>
    <dbReference type="NCBI Taxonomy" id="200451"/>
    <lineage>
        <taxon>Bacteria</taxon>
        <taxon>Pseudomonadati</taxon>
        <taxon>Pseudomonadota</taxon>
        <taxon>Gammaproteobacteria</taxon>
        <taxon>Pseudomonadales</taxon>
        <taxon>Pseudomonadaceae</taxon>
        <taxon>Pseudomonas</taxon>
    </lineage>
</organism>
<evidence type="ECO:0000313" key="3">
    <source>
        <dbReference type="Proteomes" id="UP000221580"/>
    </source>
</evidence>
<accession>A0A7Z1GRJ6</accession>
<keyword evidence="1" id="KW-0812">Transmembrane</keyword>
<dbReference type="EMBL" id="PDJN01000003">
    <property type="protein sequence ID" value="PFG61032.1"/>
    <property type="molecule type" value="Genomic_DNA"/>
</dbReference>
<name>A0A7Z1GRJ6_9PSED</name>
<gene>
    <name evidence="2" type="ORF">DM05_5757</name>
</gene>
<reference evidence="2 3" key="2">
    <citation type="submission" date="2017-10" db="EMBL/GenBank/DDBJ databases">
        <title>Bacterial endophytes that colonize and modify switchgrass growth.</title>
        <authorList>
            <person name="Debolt S."/>
        </authorList>
    </citation>
    <scope>NUCLEOTIDE SEQUENCE [LARGE SCALE GENOMIC DNA]</scope>
    <source>
        <strain evidence="2 3">A2-S9</strain>
    </source>
</reference>
<feature type="transmembrane region" description="Helical" evidence="1">
    <location>
        <begin position="29"/>
        <end position="49"/>
    </location>
</feature>
<reference evidence="2 3" key="1">
    <citation type="submission" date="2017-09" db="EMBL/GenBank/DDBJ databases">
        <authorList>
            <person name="DeBolt S."/>
            <person name="Huntemann M."/>
            <person name="Clum A."/>
            <person name="Pillay M."/>
            <person name="Palaniappan K."/>
            <person name="Varghese N."/>
            <person name="Mikhailova N."/>
            <person name="Stamatis D."/>
            <person name="Reddy T."/>
            <person name="Daum C."/>
            <person name="Shapiro N."/>
            <person name="Ivanova N."/>
            <person name="Kyrpides N."/>
            <person name="Woyke T."/>
        </authorList>
    </citation>
    <scope>NUCLEOTIDE SEQUENCE [LARGE SCALE GENOMIC DNA]</scope>
    <source>
        <strain evidence="2 3">A2-S9</strain>
    </source>
</reference>
<proteinExistence type="predicted"/>
<keyword evidence="1" id="KW-0472">Membrane</keyword>
<sequence length="185" mass="21050">MIAQLKSQLAGAWRQRQAPDVDFLHPNAVYRPLVSVLWLVAAGLVFVTWQHWQRMEHQQQQTDALEQRFIELTRRQEQLIQAAIRLSPQQKQQLAAFSRQQDTPFALMDAVARAWSAEVALTRVEVDTQARLIHLELEAKVLGDAFRFVERLKAQPGVHVNLQQSARKANDPQHPVQVKLAVGAG</sequence>
<comment type="caution">
    <text evidence="2">The sequence shown here is derived from an EMBL/GenBank/DDBJ whole genome shotgun (WGS) entry which is preliminary data.</text>
</comment>
<keyword evidence="1" id="KW-1133">Transmembrane helix</keyword>
<dbReference type="AlphaFoldDB" id="A0A7Z1GRJ6"/>
<evidence type="ECO:0000313" key="2">
    <source>
        <dbReference type="EMBL" id="PFG61032.1"/>
    </source>
</evidence>
<dbReference type="RefSeq" id="WP_175472295.1">
    <property type="nucleotide sequence ID" value="NZ_PDJN01000003.1"/>
</dbReference>